<feature type="non-terminal residue" evidence="1">
    <location>
        <position position="195"/>
    </location>
</feature>
<evidence type="ECO:0000313" key="2">
    <source>
        <dbReference type="Proteomes" id="UP001186974"/>
    </source>
</evidence>
<protein>
    <submittedName>
        <fullName evidence="1">Uncharacterized protein</fullName>
    </submittedName>
</protein>
<dbReference type="Proteomes" id="UP001186974">
    <property type="component" value="Unassembled WGS sequence"/>
</dbReference>
<comment type="caution">
    <text evidence="1">The sequence shown here is derived from an EMBL/GenBank/DDBJ whole genome shotgun (WGS) entry which is preliminary data.</text>
</comment>
<gene>
    <name evidence="1" type="ORF">LTS18_001728</name>
</gene>
<name>A0ACC3CSK9_9PEZI</name>
<accession>A0ACC3CSK9</accession>
<evidence type="ECO:0000313" key="1">
    <source>
        <dbReference type="EMBL" id="KAK3044275.1"/>
    </source>
</evidence>
<proteinExistence type="predicted"/>
<sequence length="195" mass="20746">MSYNSARLDGKTALITNSSSGSGRDAAVELARRGADVVINYVKDPSTAQQTVNEINSLGRRAIAVQGDMAKPDDVRVMFLKTMEYYGKLDIVVSNSNADSFKHISEISVPEFDRVFNTNARGQLLVAQQAYKHLSVGGQLVMLTNGAAAKGVRNTSLYSGSNAAVESFAQSLAADMADKRINVTAIAPGGVQTVE</sequence>
<reference evidence="1" key="1">
    <citation type="submission" date="2024-09" db="EMBL/GenBank/DDBJ databases">
        <title>Black Yeasts Isolated from many extreme environments.</title>
        <authorList>
            <person name="Coleine C."/>
            <person name="Stajich J.E."/>
            <person name="Selbmann L."/>
        </authorList>
    </citation>
    <scope>NUCLEOTIDE SEQUENCE</scope>
    <source>
        <strain evidence="1">CCFEE 5737</strain>
    </source>
</reference>
<dbReference type="EMBL" id="JAWDJW010012181">
    <property type="protein sequence ID" value="KAK3044275.1"/>
    <property type="molecule type" value="Genomic_DNA"/>
</dbReference>
<organism evidence="1 2">
    <name type="scientific">Coniosporium uncinatum</name>
    <dbReference type="NCBI Taxonomy" id="93489"/>
    <lineage>
        <taxon>Eukaryota</taxon>
        <taxon>Fungi</taxon>
        <taxon>Dikarya</taxon>
        <taxon>Ascomycota</taxon>
        <taxon>Pezizomycotina</taxon>
        <taxon>Dothideomycetes</taxon>
        <taxon>Dothideomycetes incertae sedis</taxon>
        <taxon>Coniosporium</taxon>
    </lineage>
</organism>
<keyword evidence="2" id="KW-1185">Reference proteome</keyword>